<feature type="compositionally biased region" description="Basic residues" evidence="2">
    <location>
        <begin position="580"/>
        <end position="598"/>
    </location>
</feature>
<evidence type="ECO:0000313" key="4">
    <source>
        <dbReference type="EMBL" id="ELR12577.1"/>
    </source>
</evidence>
<accession>L8GI00</accession>
<sequence length="632" mass="75262">MDANTTTTPSRRHLRGKCLPSSKPCKRRWKRPKKNRRRRPAKRSQPTRPSLHPLPRPLLPLSPHKSLPPPSPRRLSINRPCPLLLFAIKLPRSPHPWSPLLLQRCLLSSPPRMSSNPSYATTYVHGARHTTNTTSTSHITHSFCSGHITPTATWDTTMRTIIKDERYKVLSSITERKAAFREYIEDVKTRDREERKAKEDALRNDFFAMLRQGEIDASSTYRKAMTMFDRDPRWKAVDREKDREDLFDDYIWELETKQREEERNNRESNLKAFHQLLDEYVLSVTTQWRKFRDDVKDDPRYSALDKLDRLALFEHRIRDLERVEAEEKRKSRETQRRQYRKNRDTFRALLREAYDAGKLDRNSKWKRFKRTIKEDPRYEDLIGQPGSTPSELYGDFVEDLQERYEETKRIIDRITKEGNITITSWMAEDQFLAAISTHPSYPNLDQPSASKIFAEMRDQVDRREKREKRKREKNFTLMLKSHKDKITAASVYDDAVRELLAEEASYKAIPAEEERKALFESYVDHLKNRPADYESSSEEEGMIESESEEDRDRKRRHKDRKDKDRKRRRHSSKDRDDDKHKKRRKHSDKDKERKHKKSRGEEKKRGRREGSEEGELVPTDHHAEKEEGEMDE</sequence>
<organism evidence="4 5">
    <name type="scientific">Acanthamoeba castellanii (strain ATCC 30010 / Neff)</name>
    <dbReference type="NCBI Taxonomy" id="1257118"/>
    <lineage>
        <taxon>Eukaryota</taxon>
        <taxon>Amoebozoa</taxon>
        <taxon>Discosea</taxon>
        <taxon>Longamoebia</taxon>
        <taxon>Centramoebida</taxon>
        <taxon>Acanthamoebidae</taxon>
        <taxon>Acanthamoeba</taxon>
    </lineage>
</organism>
<feature type="compositionally biased region" description="Basic residues" evidence="2">
    <location>
        <begin position="553"/>
        <end position="572"/>
    </location>
</feature>
<feature type="coiled-coil region" evidence="1">
    <location>
        <begin position="310"/>
        <end position="342"/>
    </location>
</feature>
<dbReference type="KEGG" id="acan:ACA1_309660"/>
<dbReference type="STRING" id="1257118.L8GI00"/>
<feature type="domain" description="FF" evidence="3">
    <location>
        <begin position="259"/>
        <end position="319"/>
    </location>
</feature>
<dbReference type="PROSITE" id="PS51676">
    <property type="entry name" value="FF"/>
    <property type="match status" value="4"/>
</dbReference>
<dbReference type="InterPro" id="IPR039726">
    <property type="entry name" value="Prp40-like"/>
</dbReference>
<evidence type="ECO:0000256" key="1">
    <source>
        <dbReference type="SAM" id="Coils"/>
    </source>
</evidence>
<dbReference type="Pfam" id="PF01846">
    <property type="entry name" value="FF"/>
    <property type="match status" value="5"/>
</dbReference>
<dbReference type="VEuPathDB" id="AmoebaDB:ACA1_309660"/>
<dbReference type="GO" id="GO:0005685">
    <property type="term" value="C:U1 snRNP"/>
    <property type="evidence" value="ECO:0007669"/>
    <property type="project" value="TreeGrafter"/>
</dbReference>
<feature type="region of interest" description="Disordered" evidence="2">
    <location>
        <begin position="530"/>
        <end position="632"/>
    </location>
</feature>
<dbReference type="GeneID" id="14913089"/>
<dbReference type="OMA" id="IWELETK"/>
<dbReference type="Proteomes" id="UP000011083">
    <property type="component" value="Unassembled WGS sequence"/>
</dbReference>
<dbReference type="GO" id="GO:0071004">
    <property type="term" value="C:U2-type prespliceosome"/>
    <property type="evidence" value="ECO:0007669"/>
    <property type="project" value="TreeGrafter"/>
</dbReference>
<dbReference type="AlphaFoldDB" id="L8GI00"/>
<feature type="domain" description="FF" evidence="3">
    <location>
        <begin position="198"/>
        <end position="253"/>
    </location>
</feature>
<dbReference type="InterPro" id="IPR002713">
    <property type="entry name" value="FF_domain"/>
</dbReference>
<evidence type="ECO:0000256" key="2">
    <source>
        <dbReference type="SAM" id="MobiDB-lite"/>
    </source>
</evidence>
<dbReference type="OrthoDB" id="187617at2759"/>
<protein>
    <recommendedName>
        <fullName evidence="3">FF domain-containing protein</fullName>
    </recommendedName>
</protein>
<dbReference type="SUPFAM" id="SSF81698">
    <property type="entry name" value="FF domain"/>
    <property type="match status" value="5"/>
</dbReference>
<dbReference type="PANTHER" id="PTHR11864:SF0">
    <property type="entry name" value="PRP40 PRE-MRNA PROCESSING FACTOR 40 HOMOLOG A (YEAST)"/>
    <property type="match status" value="1"/>
</dbReference>
<reference evidence="4 5" key="1">
    <citation type="journal article" date="2013" name="Genome Biol.">
        <title>Genome of Acanthamoeba castellanii highlights extensive lateral gene transfer and early evolution of tyrosine kinase signaling.</title>
        <authorList>
            <person name="Clarke M."/>
            <person name="Lohan A.J."/>
            <person name="Liu B."/>
            <person name="Lagkouvardos I."/>
            <person name="Roy S."/>
            <person name="Zafar N."/>
            <person name="Bertelli C."/>
            <person name="Schilde C."/>
            <person name="Kianianmomeni A."/>
            <person name="Burglin T.R."/>
            <person name="Frech C."/>
            <person name="Turcotte B."/>
            <person name="Kopec K.O."/>
            <person name="Synnott J.M."/>
            <person name="Choo C."/>
            <person name="Paponov I."/>
            <person name="Finkler A."/>
            <person name="Soon Heng Tan C."/>
            <person name="Hutchins A.P."/>
            <person name="Weinmeier T."/>
            <person name="Rattei T."/>
            <person name="Chu J.S."/>
            <person name="Gimenez G."/>
            <person name="Irimia M."/>
            <person name="Rigden D.J."/>
            <person name="Fitzpatrick D.A."/>
            <person name="Lorenzo-Morales J."/>
            <person name="Bateman A."/>
            <person name="Chiu C.H."/>
            <person name="Tang P."/>
            <person name="Hegemann P."/>
            <person name="Fromm H."/>
            <person name="Raoult D."/>
            <person name="Greub G."/>
            <person name="Miranda-Saavedra D."/>
            <person name="Chen N."/>
            <person name="Nash P."/>
            <person name="Ginger M.L."/>
            <person name="Horn M."/>
            <person name="Schaap P."/>
            <person name="Caler L."/>
            <person name="Loftus B."/>
        </authorList>
    </citation>
    <scope>NUCLEOTIDE SEQUENCE [LARGE SCALE GENOMIC DNA]</scope>
    <source>
        <strain evidence="4 5">Neff</strain>
    </source>
</reference>
<dbReference type="GO" id="GO:0003723">
    <property type="term" value="F:RNA binding"/>
    <property type="evidence" value="ECO:0007669"/>
    <property type="project" value="TreeGrafter"/>
</dbReference>
<feature type="domain" description="FF" evidence="3">
    <location>
        <begin position="468"/>
        <end position="525"/>
    </location>
</feature>
<feature type="domain" description="FF" evidence="3">
    <location>
        <begin position="339"/>
        <end position="399"/>
    </location>
</feature>
<feature type="compositionally biased region" description="Acidic residues" evidence="2">
    <location>
        <begin position="535"/>
        <end position="549"/>
    </location>
</feature>
<name>L8GI00_ACACF</name>
<feature type="region of interest" description="Disordered" evidence="2">
    <location>
        <begin position="1"/>
        <end position="74"/>
    </location>
</feature>
<dbReference type="EMBL" id="KB008105">
    <property type="protein sequence ID" value="ELR12577.1"/>
    <property type="molecule type" value="Genomic_DNA"/>
</dbReference>
<keyword evidence="1" id="KW-0175">Coiled coil</keyword>
<dbReference type="GO" id="GO:0045292">
    <property type="term" value="P:mRNA cis splicing, via spliceosome"/>
    <property type="evidence" value="ECO:0007669"/>
    <property type="project" value="InterPro"/>
</dbReference>
<dbReference type="Gene3D" id="1.10.10.440">
    <property type="entry name" value="FF domain"/>
    <property type="match status" value="5"/>
</dbReference>
<dbReference type="InterPro" id="IPR036517">
    <property type="entry name" value="FF_domain_sf"/>
</dbReference>
<dbReference type="Pfam" id="PF25432">
    <property type="entry name" value="FF_PRPF40A"/>
    <property type="match status" value="1"/>
</dbReference>
<keyword evidence="5" id="KW-1185">Reference proteome</keyword>
<feature type="compositionally biased region" description="Basic and acidic residues" evidence="2">
    <location>
        <begin position="599"/>
        <end position="611"/>
    </location>
</feature>
<feature type="compositionally biased region" description="Pro residues" evidence="2">
    <location>
        <begin position="52"/>
        <end position="72"/>
    </location>
</feature>
<gene>
    <name evidence="4" type="ORF">ACA1_309660</name>
</gene>
<evidence type="ECO:0000259" key="3">
    <source>
        <dbReference type="PROSITE" id="PS51676"/>
    </source>
</evidence>
<dbReference type="RefSeq" id="XP_004334590.1">
    <property type="nucleotide sequence ID" value="XM_004334542.1"/>
</dbReference>
<feature type="compositionally biased region" description="Basic residues" evidence="2">
    <location>
        <begin position="24"/>
        <end position="42"/>
    </location>
</feature>
<evidence type="ECO:0000313" key="5">
    <source>
        <dbReference type="Proteomes" id="UP000011083"/>
    </source>
</evidence>
<dbReference type="SMART" id="SM00441">
    <property type="entry name" value="FF"/>
    <property type="match status" value="5"/>
</dbReference>
<dbReference type="PANTHER" id="PTHR11864">
    <property type="entry name" value="PRE-MRNA-PROCESSING PROTEIN PRP40"/>
    <property type="match status" value="1"/>
</dbReference>
<proteinExistence type="predicted"/>